<feature type="transmembrane region" description="Helical" evidence="1">
    <location>
        <begin position="80"/>
        <end position="100"/>
    </location>
</feature>
<feature type="transmembrane region" description="Helical" evidence="1">
    <location>
        <begin position="154"/>
        <end position="173"/>
    </location>
</feature>
<keyword evidence="1" id="KW-0472">Membrane</keyword>
<evidence type="ECO:0000259" key="2">
    <source>
        <dbReference type="Pfam" id="PF02517"/>
    </source>
</evidence>
<dbReference type="GO" id="GO:0004175">
    <property type="term" value="F:endopeptidase activity"/>
    <property type="evidence" value="ECO:0007669"/>
    <property type="project" value="UniProtKB-ARBA"/>
</dbReference>
<dbReference type="PANTHER" id="PTHR35797:SF1">
    <property type="entry name" value="PROTEASE"/>
    <property type="match status" value="1"/>
</dbReference>
<proteinExistence type="predicted"/>
<dbReference type="InterPro" id="IPR042150">
    <property type="entry name" value="MmRce1-like"/>
</dbReference>
<dbReference type="AlphaFoldDB" id="A0A368VNM6"/>
<keyword evidence="3" id="KW-0378">Hydrolase</keyword>
<dbReference type="GO" id="GO:0080120">
    <property type="term" value="P:CAAX-box protein maturation"/>
    <property type="evidence" value="ECO:0007669"/>
    <property type="project" value="UniProtKB-ARBA"/>
</dbReference>
<keyword evidence="1" id="KW-1133">Transmembrane helix</keyword>
<keyword evidence="3" id="KW-0645">Protease</keyword>
<feature type="transmembrane region" description="Helical" evidence="1">
    <location>
        <begin position="12"/>
        <end position="31"/>
    </location>
</feature>
<dbReference type="Pfam" id="PF02517">
    <property type="entry name" value="Rce1-like"/>
    <property type="match status" value="1"/>
</dbReference>
<dbReference type="GO" id="GO:0006508">
    <property type="term" value="P:proteolysis"/>
    <property type="evidence" value="ECO:0007669"/>
    <property type="project" value="UniProtKB-KW"/>
</dbReference>
<feature type="transmembrane region" description="Helical" evidence="1">
    <location>
        <begin position="241"/>
        <end position="263"/>
    </location>
</feature>
<sequence>MNERANDKKTLRNIIIFSLIVLSCGWIGRLVDLKVGTDDNGSLGMLIWIVSPLLTMVILRSFMGDGWKDFGIKLNLKGNTFPYIVSILFFPILAVIIILLGHNLKWLDAANLSSSFVAAFGMALIPAFIKNIFEEFAWRGYLAPKLYSIGSNRLFFHICVGLIWGAWHIPYTFVIMHTTESMITFIPRMLIGVAALSIVFGEIWIITRSVWPALIMHTVGNSVLDTLFLKNYLVVPKAYEFLVMPTSGVIPIVIALLVGFWLYRRNTTLIKSKSSGMYIA</sequence>
<dbReference type="InterPro" id="IPR003675">
    <property type="entry name" value="Rce1/LyrA-like_dom"/>
</dbReference>
<feature type="transmembrane region" description="Helical" evidence="1">
    <location>
        <begin position="185"/>
        <end position="206"/>
    </location>
</feature>
<name>A0A368VNM6_9BACL</name>
<gene>
    <name evidence="3" type="ORF">DFP97_11826</name>
</gene>
<evidence type="ECO:0000313" key="4">
    <source>
        <dbReference type="Proteomes" id="UP000252415"/>
    </source>
</evidence>
<evidence type="ECO:0000256" key="1">
    <source>
        <dbReference type="SAM" id="Phobius"/>
    </source>
</evidence>
<feature type="domain" description="CAAX prenyl protease 2/Lysostaphin resistance protein A-like" evidence="2">
    <location>
        <begin position="120"/>
        <end position="222"/>
    </location>
</feature>
<feature type="transmembrane region" description="Helical" evidence="1">
    <location>
        <begin position="43"/>
        <end position="59"/>
    </location>
</feature>
<evidence type="ECO:0000313" key="3">
    <source>
        <dbReference type="EMBL" id="RCW42197.1"/>
    </source>
</evidence>
<keyword evidence="1" id="KW-0812">Transmembrane</keyword>
<dbReference type="RefSeq" id="WP_114383135.1">
    <property type="nucleotide sequence ID" value="NZ_QPJD01000018.1"/>
</dbReference>
<comment type="caution">
    <text evidence="3">The sequence shown here is derived from an EMBL/GenBank/DDBJ whole genome shotgun (WGS) entry which is preliminary data.</text>
</comment>
<dbReference type="PROSITE" id="PS51257">
    <property type="entry name" value="PROKAR_LIPOPROTEIN"/>
    <property type="match status" value="1"/>
</dbReference>
<protein>
    <submittedName>
        <fullName evidence="3">CAAX prenyl protease-like protein</fullName>
    </submittedName>
</protein>
<accession>A0A368VNM6</accession>
<keyword evidence="4" id="KW-1185">Reference proteome</keyword>
<dbReference type="EMBL" id="QPJD01000018">
    <property type="protein sequence ID" value="RCW42197.1"/>
    <property type="molecule type" value="Genomic_DNA"/>
</dbReference>
<dbReference type="PANTHER" id="PTHR35797">
    <property type="entry name" value="PROTEASE-RELATED"/>
    <property type="match status" value="1"/>
</dbReference>
<dbReference type="OrthoDB" id="9777755at2"/>
<dbReference type="Proteomes" id="UP000252415">
    <property type="component" value="Unassembled WGS sequence"/>
</dbReference>
<reference evidence="3 4" key="1">
    <citation type="submission" date="2018-07" db="EMBL/GenBank/DDBJ databases">
        <title>Genomic Encyclopedia of Type Strains, Phase III (KMG-III): the genomes of soil and plant-associated and newly described type strains.</title>
        <authorList>
            <person name="Whitman W."/>
        </authorList>
    </citation>
    <scope>NUCLEOTIDE SEQUENCE [LARGE SCALE GENOMIC DNA]</scope>
    <source>
        <strain evidence="3 4">CECT 7506</strain>
    </source>
</reference>
<feature type="transmembrane region" description="Helical" evidence="1">
    <location>
        <begin position="112"/>
        <end position="133"/>
    </location>
</feature>
<organism evidence="3 4">
    <name type="scientific">Paenibacillus prosopidis</name>
    <dbReference type="NCBI Taxonomy" id="630520"/>
    <lineage>
        <taxon>Bacteria</taxon>
        <taxon>Bacillati</taxon>
        <taxon>Bacillota</taxon>
        <taxon>Bacilli</taxon>
        <taxon>Bacillales</taxon>
        <taxon>Paenibacillaceae</taxon>
        <taxon>Paenibacillus</taxon>
    </lineage>
</organism>